<feature type="transmembrane region" description="Helical" evidence="6">
    <location>
        <begin position="222"/>
        <end position="244"/>
    </location>
</feature>
<dbReference type="GO" id="GO:0005254">
    <property type="term" value="F:chloride channel activity"/>
    <property type="evidence" value="ECO:0007669"/>
    <property type="project" value="TreeGrafter"/>
</dbReference>
<feature type="region of interest" description="Disordered" evidence="5">
    <location>
        <begin position="1432"/>
        <end position="1464"/>
    </location>
</feature>
<organism evidence="8 9">
    <name type="scientific">Pythium insidiosum</name>
    <name type="common">Pythiosis disease agent</name>
    <dbReference type="NCBI Taxonomy" id="114742"/>
    <lineage>
        <taxon>Eukaryota</taxon>
        <taxon>Sar</taxon>
        <taxon>Stramenopiles</taxon>
        <taxon>Oomycota</taxon>
        <taxon>Peronosporomycetes</taxon>
        <taxon>Pythiales</taxon>
        <taxon>Pythiaceae</taxon>
        <taxon>Pythium</taxon>
    </lineage>
</organism>
<proteinExistence type="predicted"/>
<keyword evidence="3 6" id="KW-1133">Transmembrane helix</keyword>
<reference evidence="8" key="1">
    <citation type="submission" date="2021-12" db="EMBL/GenBank/DDBJ databases">
        <title>Prjna785345.</title>
        <authorList>
            <person name="Rujirawat T."/>
            <person name="Krajaejun T."/>
        </authorList>
    </citation>
    <scope>NUCLEOTIDE SEQUENCE</scope>
    <source>
        <strain evidence="8">Pi057C3</strain>
    </source>
</reference>
<feature type="transmembrane region" description="Helical" evidence="6">
    <location>
        <begin position="291"/>
        <end position="311"/>
    </location>
</feature>
<dbReference type="Proteomes" id="UP001209570">
    <property type="component" value="Unassembled WGS sequence"/>
</dbReference>
<dbReference type="GO" id="GO:0016020">
    <property type="term" value="C:membrane"/>
    <property type="evidence" value="ECO:0007669"/>
    <property type="project" value="UniProtKB-SubCell"/>
</dbReference>
<comment type="subcellular location">
    <subcellularLocation>
        <location evidence="1">Membrane</location>
        <topology evidence="1">Multi-pass membrane protein</topology>
    </subcellularLocation>
</comment>
<feature type="transmembrane region" description="Helical" evidence="6">
    <location>
        <begin position="1082"/>
        <end position="1105"/>
    </location>
</feature>
<feature type="transmembrane region" description="Helical" evidence="6">
    <location>
        <begin position="1111"/>
        <end position="1131"/>
    </location>
</feature>
<name>A0AAD5LBV8_PYTIN</name>
<feature type="transmembrane region" description="Helical" evidence="6">
    <location>
        <begin position="190"/>
        <end position="210"/>
    </location>
</feature>
<evidence type="ECO:0000256" key="6">
    <source>
        <dbReference type="SAM" id="Phobius"/>
    </source>
</evidence>
<feature type="transmembrane region" description="Helical" evidence="6">
    <location>
        <begin position="1009"/>
        <end position="1029"/>
    </location>
</feature>
<evidence type="ECO:0000256" key="4">
    <source>
        <dbReference type="ARBA" id="ARBA00023136"/>
    </source>
</evidence>
<dbReference type="InterPro" id="IPR049452">
    <property type="entry name" value="Anoctamin_TM"/>
</dbReference>
<evidence type="ECO:0000259" key="7">
    <source>
        <dbReference type="Pfam" id="PF04547"/>
    </source>
</evidence>
<feature type="transmembrane region" description="Helical" evidence="6">
    <location>
        <begin position="353"/>
        <end position="377"/>
    </location>
</feature>
<feature type="transmembrane region" description="Helical" evidence="6">
    <location>
        <begin position="1350"/>
        <end position="1376"/>
    </location>
</feature>
<evidence type="ECO:0000256" key="5">
    <source>
        <dbReference type="SAM" id="MobiDB-lite"/>
    </source>
</evidence>
<dbReference type="InterPro" id="IPR007632">
    <property type="entry name" value="Anoctamin"/>
</dbReference>
<evidence type="ECO:0000256" key="3">
    <source>
        <dbReference type="ARBA" id="ARBA00022989"/>
    </source>
</evidence>
<keyword evidence="4 6" id="KW-0472">Membrane</keyword>
<feature type="region of interest" description="Disordered" evidence="5">
    <location>
        <begin position="1800"/>
        <end position="1833"/>
    </location>
</feature>
<feature type="compositionally biased region" description="Polar residues" evidence="5">
    <location>
        <begin position="1432"/>
        <end position="1463"/>
    </location>
</feature>
<feature type="domain" description="Anoctamin transmembrane" evidence="7">
    <location>
        <begin position="937"/>
        <end position="1423"/>
    </location>
</feature>
<keyword evidence="2 6" id="KW-0812">Transmembrane</keyword>
<dbReference type="EMBL" id="JAKCXM010000330">
    <property type="protein sequence ID" value="KAJ0395679.1"/>
    <property type="molecule type" value="Genomic_DNA"/>
</dbReference>
<feature type="transmembrane region" description="Helical" evidence="6">
    <location>
        <begin position="383"/>
        <end position="403"/>
    </location>
</feature>
<evidence type="ECO:0000256" key="1">
    <source>
        <dbReference type="ARBA" id="ARBA00004141"/>
    </source>
</evidence>
<keyword evidence="9" id="KW-1185">Reference proteome</keyword>
<feature type="transmembrane region" description="Helical" evidence="6">
    <location>
        <begin position="1388"/>
        <end position="1409"/>
    </location>
</feature>
<feature type="transmembrane region" description="Helical" evidence="6">
    <location>
        <begin position="410"/>
        <end position="432"/>
    </location>
</feature>
<evidence type="ECO:0000313" key="8">
    <source>
        <dbReference type="EMBL" id="KAJ0395679.1"/>
    </source>
</evidence>
<protein>
    <recommendedName>
        <fullName evidence="7">Anoctamin transmembrane domain-containing protein</fullName>
    </recommendedName>
</protein>
<dbReference type="PANTHER" id="PTHR12308:SF73">
    <property type="entry name" value="ANOCTAMIN"/>
    <property type="match status" value="1"/>
</dbReference>
<feature type="transmembrane region" description="Helical" evidence="6">
    <location>
        <begin position="157"/>
        <end position="178"/>
    </location>
</feature>
<feature type="transmembrane region" description="Helical" evidence="6">
    <location>
        <begin position="1161"/>
        <end position="1181"/>
    </location>
</feature>
<evidence type="ECO:0000256" key="2">
    <source>
        <dbReference type="ARBA" id="ARBA00022692"/>
    </source>
</evidence>
<feature type="transmembrane region" description="Helical" evidence="6">
    <location>
        <begin position="1303"/>
        <end position="1330"/>
    </location>
</feature>
<comment type="caution">
    <text evidence="8">The sequence shown here is derived from an EMBL/GenBank/DDBJ whole genome shotgun (WGS) entry which is preliminary data.</text>
</comment>
<dbReference type="PANTHER" id="PTHR12308">
    <property type="entry name" value="ANOCTAMIN"/>
    <property type="match status" value="1"/>
</dbReference>
<feature type="transmembrane region" description="Helical" evidence="6">
    <location>
        <begin position="1212"/>
        <end position="1234"/>
    </location>
</feature>
<evidence type="ECO:0000313" key="9">
    <source>
        <dbReference type="Proteomes" id="UP001209570"/>
    </source>
</evidence>
<sequence length="1876" mass="204168">MSGYGGYGGYGGGYGGYSRFGYGGNMMGGMGGMGGMMDPNGSMGWLTSVNQMIGSIGQITEMLGMNAEALNFCIALVTMATAPSDAPAPKKPWRFYYVLAFPLSQRLAKKKLTSVLELTDSIERFEEEYVAGIADRNGFITPDILPPSPLPRYAATMLLWTSALVAVSSIAAMVVLYMSSQEDLPSQVVTGAYATIATLMAVNWAICAAVKRRMETTLRALMVVLVLLLAIDVVCLDEASSIFFSQEAFLEALNSGRHDVSDNDIDLVLNGGRSPSLWHRYVFDGPACTQLLLVLMVLSLGFGDDVAPSSFPSARKTRGRRRPHRRHRKGSPDTKAPGWSLLSLSPLLKLSKIWLALVGIASALVGATLLTSCSFVGPAETWALALAVAFGSLQLLTAVLAAFDWRRHLVRSVLIGSIAFETYLTSALASFIEGLLRLPLLQQDQQDSDSRVQAEWLRATYDTVYQQTCPAMRAWRRHVCVVQATTPTVSPLGQIHAASLFDAPTCRSEFSALLVSTADRAHALLLWTVAAQWVLLVPLILPGIRDTVTALAWRVFNSLTGFNAQEDNNGAELKPPKASAWRLATIEYAQAKDIYMSTVRQRAGAFEVGAAPRLAAEQTAFDKEWAKMAGAAASAGGSGNAVFQHQFEAIVRVLVLRRLTQCCKLDVSLSLSSDGKLLLVKIFASDNLLMTTLCQRQGGAPYKLQLTDAIDPGPFFWKDRAEINADQRVLDRANVLHRFKLLQLHGIVTRKEAELTAHESLAQVSARVHALSRLSRIAHGKLRCPPLGQPLYLHTAAYAPYRPHAHLQYLYRKYPTRLDVPIASTVTTAAKASPQVMTTPLRRSAVLRTIDCLRFTRQIIDTEFDVDLMLRHGLITAFAPLHSASRYDCTARRETLLDHWVAFWRAPHLPGEWEPSQHWVLSQLARLSPFRQPLRDIRDYFGECIAFYFAWLACYNQYLLIPSVASVILLVEVRSHASDPSGVAGSTLTTYLTGDVSALPSPTAYELPTGPIVLGLATLVWGLLFIKFWERRSVWHQLEWGMTDLTLDLTNRVNFRGEIRRNPATQQLEVHFPGRIRIFRQVISALALVFLSAVHVVIVVVLLVGMQGYSMSWIGLRVAVIVSTLAVALLVEWNGDVISAVAHQLSEWENYQNEVEFQRSVILKVFLLQAANTYVPLWLIAFGYDAVDQLPGCQSFAADVAPRVGSLVQLQLLLFLLFVTRITSHVLLIVQGVVRRRHQQLLQKQRSATAPSAWAHSPTKRREVKPKSSTAKLNVVVPSVEAELALEPYGGCFEDYTEIVVQFGLVVMFSGVFPLTPLFSFVACALELRLDALDLCVSLRRPTPDVADSIGPWDSCLLALIKLGLLTNLGLIYFASSNHSDWPTVRRMSAFLVCAMAGWLTSEILLAAIPTTSGVVRTLRARHEFILERYMGSSTDKPSPGSASGATTSPSDVEQLLTKTPNEGSDKSVAFVQERVELLHRLDVALRKPAALQTAALLHAPHVIIDEDDTAKDFVLDDESRSKEGILMAYLRRARESIVGRTGLDAALEQARALKEGSTGPESLVDAEALPEGLDIESLGVDADVLRDPRGSLVSSVSDALDQVDSMKLAGISMGDAAGVTGFLQRVRQSIVGGPSAIIRSIESSASDAVSSVLTDAKNALEEAEQSAETQAKGALEGALSSVGGTDSSGFLGGVLRRVSDTLKTSKSPQAVVGSLEAEASATFAGAQRNVSEEFAKGLGSTFEPTALSGLEAIHQAAERDGFDFEKDLGWQQPPAVAKRASISSSIAKRFSLFKGKTRRGSVDGSAAMSPSSEKATVVPPVERPSVHDGSGLPVVELSGLDAVQEAARRSRFDFSSDRTCLSIPPLVAEDENVTF</sequence>
<dbReference type="Pfam" id="PF04547">
    <property type="entry name" value="Anoctamin"/>
    <property type="match status" value="1"/>
</dbReference>
<accession>A0AAD5LBV8</accession>
<feature type="region of interest" description="Disordered" evidence="5">
    <location>
        <begin position="311"/>
        <end position="335"/>
    </location>
</feature>
<gene>
    <name evidence="8" type="ORF">P43SY_002472</name>
</gene>
<feature type="compositionally biased region" description="Basic residues" evidence="5">
    <location>
        <begin position="315"/>
        <end position="329"/>
    </location>
</feature>